<feature type="compositionally biased region" description="Low complexity" evidence="1">
    <location>
        <begin position="856"/>
        <end position="865"/>
    </location>
</feature>
<feature type="region of interest" description="Disordered" evidence="1">
    <location>
        <begin position="678"/>
        <end position="750"/>
    </location>
</feature>
<feature type="region of interest" description="Disordered" evidence="1">
    <location>
        <begin position="328"/>
        <end position="445"/>
    </location>
</feature>
<feature type="compositionally biased region" description="Basic residues" evidence="1">
    <location>
        <begin position="110"/>
        <end position="120"/>
    </location>
</feature>
<gene>
    <name evidence="2" type="ORF">V5O48_018489</name>
</gene>
<feature type="compositionally biased region" description="Low complexity" evidence="1">
    <location>
        <begin position="99"/>
        <end position="109"/>
    </location>
</feature>
<dbReference type="SUPFAM" id="SSF50630">
    <property type="entry name" value="Acid proteases"/>
    <property type="match status" value="1"/>
</dbReference>
<evidence type="ECO:0000313" key="2">
    <source>
        <dbReference type="EMBL" id="KAL0563576.1"/>
    </source>
</evidence>
<evidence type="ECO:0000313" key="3">
    <source>
        <dbReference type="Proteomes" id="UP001465976"/>
    </source>
</evidence>
<feature type="region of interest" description="Disordered" evidence="1">
    <location>
        <begin position="856"/>
        <end position="880"/>
    </location>
</feature>
<feature type="non-terminal residue" evidence="2">
    <location>
        <position position="952"/>
    </location>
</feature>
<evidence type="ECO:0000256" key="1">
    <source>
        <dbReference type="SAM" id="MobiDB-lite"/>
    </source>
</evidence>
<feature type="compositionally biased region" description="Pro residues" evidence="1">
    <location>
        <begin position="365"/>
        <end position="387"/>
    </location>
</feature>
<organism evidence="2 3">
    <name type="scientific">Marasmius crinis-equi</name>
    <dbReference type="NCBI Taxonomy" id="585013"/>
    <lineage>
        <taxon>Eukaryota</taxon>
        <taxon>Fungi</taxon>
        <taxon>Dikarya</taxon>
        <taxon>Basidiomycota</taxon>
        <taxon>Agaricomycotina</taxon>
        <taxon>Agaricomycetes</taxon>
        <taxon>Agaricomycetidae</taxon>
        <taxon>Agaricales</taxon>
        <taxon>Marasmiineae</taxon>
        <taxon>Marasmiaceae</taxon>
        <taxon>Marasmius</taxon>
    </lineage>
</organism>
<name>A0ABR3EL09_9AGAR</name>
<comment type="caution">
    <text evidence="2">The sequence shown here is derived from an EMBL/GenBank/DDBJ whole genome shotgun (WGS) entry which is preliminary data.</text>
</comment>
<feature type="region of interest" description="Disordered" evidence="1">
    <location>
        <begin position="186"/>
        <end position="208"/>
    </location>
</feature>
<dbReference type="InterPro" id="IPR021109">
    <property type="entry name" value="Peptidase_aspartic_dom_sf"/>
</dbReference>
<feature type="compositionally biased region" description="Basic residues" evidence="1">
    <location>
        <begin position="79"/>
        <end position="91"/>
    </location>
</feature>
<protein>
    <recommendedName>
        <fullName evidence="4">Peptidase A2 domain-containing protein</fullName>
    </recommendedName>
</protein>
<feature type="compositionally biased region" description="Low complexity" evidence="1">
    <location>
        <begin position="722"/>
        <end position="740"/>
    </location>
</feature>
<accession>A0ABR3EL09</accession>
<dbReference type="EMBL" id="JBAHYK010003377">
    <property type="protein sequence ID" value="KAL0563576.1"/>
    <property type="molecule type" value="Genomic_DNA"/>
</dbReference>
<feature type="compositionally biased region" description="Basic and acidic residues" evidence="1">
    <location>
        <begin position="328"/>
        <end position="351"/>
    </location>
</feature>
<feature type="compositionally biased region" description="Low complexity" evidence="1">
    <location>
        <begin position="407"/>
        <end position="427"/>
    </location>
</feature>
<dbReference type="CDD" id="cd00303">
    <property type="entry name" value="retropepsin_like"/>
    <property type="match status" value="1"/>
</dbReference>
<feature type="region of interest" description="Disordered" evidence="1">
    <location>
        <begin position="28"/>
        <end position="139"/>
    </location>
</feature>
<proteinExistence type="predicted"/>
<sequence>MAIPWNRKDVESAAIQYFKDRRNEFTKFLDGDNSDYEDSDDAHSEYDSDTESDDSDDDSDSGYSSDDHDSDSDSDTPQKKKKRSRSRKHSSKKDTAHTSLKVSSRSSKSSSKKKGSHSSKTKPLPSVSDSTSPGRDDKQLDELVEKLAKLNLEDPEYALTYYRAVKLDPEVKGIFTAPVQRKLLPLPRNSFQSGKYAPPGNSSDSSGRQRILCSGCGGEGHGLATCNRLVELVQQGKLKRENNKYVWPSGEWIRRLPGEQTLLEAYERLKDSMSPAKPTSSTTSNLVHAFPSSEYASIHHAHLISPSASDEEIELALNAQKDKIIKGKVRDEPYKTARDRHSARSKDKEAENTVPAPDGSRVKLPPKPSVVIPPFPLPKPVPRPIDPSPQHFDSSNDDAIMEDITNSSKPAKKSSSSPSPAKTTPSKDAVVPKAKRAPAGSRQSDISISVDKDKIVQHLLETTGFPITIRELLACSPELSNKVNEMTCFKNTRPTESTLVMDNSEVNLMPVSASAYLIDRHMLIKLHVMIDSRPIEAIVDTGSMLNIVRHEIWKSSMGGRAMDVTKSMGVFDANAGKGLLQGRLDRVPVDCGSAKTFAQIYVGAHVPFDLLLGRPWQRGNFVSIDERDDGTFLLFKRRNEHGDLIVQYEVLVEMHEAPPNWASHVTSFVDSVNDEVNIDDSDEETDSPGTCFSITHNSTPPDTQDPPPSYSSPPLTPPLTPPLDLISSPTSSTPLESPGSDNPPGNMSTPTQFNELFQQLYELFHVFEEHMQGHNYQIDNPLGYPTTAQHFQVTNALRARIDALITEINHQQQQQHHQPAPTLANSVSTPTELQENNYIDEDEVFIDADSVHIPSSSMVASPVPSTQSLPSAEPVQNREDLPPTPSSYLIFDVQPAFIPQHTSLYPSTNIHNNCSSHAPPVYRALSASKGKGGNNDVKRWKGWLIASIIAMW</sequence>
<feature type="compositionally biased region" description="Polar residues" evidence="1">
    <location>
        <begin position="687"/>
        <end position="697"/>
    </location>
</feature>
<keyword evidence="3" id="KW-1185">Reference proteome</keyword>
<evidence type="ECO:0008006" key="4">
    <source>
        <dbReference type="Google" id="ProtNLM"/>
    </source>
</evidence>
<feature type="compositionally biased region" description="Pro residues" evidence="1">
    <location>
        <begin position="703"/>
        <end position="721"/>
    </location>
</feature>
<reference evidence="2 3" key="1">
    <citation type="submission" date="2024-02" db="EMBL/GenBank/DDBJ databases">
        <title>A draft genome for the cacao thread blight pathogen Marasmius crinis-equi.</title>
        <authorList>
            <person name="Cohen S.P."/>
            <person name="Baruah I.K."/>
            <person name="Amoako-Attah I."/>
            <person name="Bukari Y."/>
            <person name="Meinhardt L.W."/>
            <person name="Bailey B.A."/>
        </authorList>
    </citation>
    <scope>NUCLEOTIDE SEQUENCE [LARGE SCALE GENOMIC DNA]</scope>
    <source>
        <strain evidence="2 3">GH-76</strain>
    </source>
</reference>
<dbReference type="Gene3D" id="2.40.70.10">
    <property type="entry name" value="Acid Proteases"/>
    <property type="match status" value="1"/>
</dbReference>
<feature type="compositionally biased region" description="Acidic residues" evidence="1">
    <location>
        <begin position="47"/>
        <end position="60"/>
    </location>
</feature>
<dbReference type="Proteomes" id="UP001465976">
    <property type="component" value="Unassembled WGS sequence"/>
</dbReference>